<keyword evidence="1" id="KW-0175">Coiled coil</keyword>
<proteinExistence type="predicted"/>
<protein>
    <submittedName>
        <fullName evidence="3">Uncharacterized protein</fullName>
    </submittedName>
</protein>
<evidence type="ECO:0000256" key="2">
    <source>
        <dbReference type="SAM" id="MobiDB-lite"/>
    </source>
</evidence>
<dbReference type="OrthoDB" id="3245901at2759"/>
<dbReference type="Proteomes" id="UP000636479">
    <property type="component" value="Unassembled WGS sequence"/>
</dbReference>
<dbReference type="EMBL" id="JACAZF010000004">
    <property type="protein sequence ID" value="KAF7306984.1"/>
    <property type="molecule type" value="Genomic_DNA"/>
</dbReference>
<dbReference type="AlphaFoldDB" id="A0A8H6WC50"/>
<dbReference type="GeneID" id="59344227"/>
<dbReference type="RefSeq" id="XP_037222003.1">
    <property type="nucleotide sequence ID" value="XM_037361711.1"/>
</dbReference>
<feature type="coiled-coil region" evidence="1">
    <location>
        <begin position="102"/>
        <end position="132"/>
    </location>
</feature>
<accession>A0A8H6WC50</accession>
<evidence type="ECO:0000313" key="3">
    <source>
        <dbReference type="EMBL" id="KAF7306984.1"/>
    </source>
</evidence>
<feature type="region of interest" description="Disordered" evidence="2">
    <location>
        <begin position="1"/>
        <end position="24"/>
    </location>
</feature>
<name>A0A8H6WC50_9AGAR</name>
<keyword evidence="4" id="KW-1185">Reference proteome</keyword>
<sequence>MPGQRTKKEGATKVIRKANTERKPRRTWHHDFEATLGIFSAQELSTMNITDRRPIYSSSSWVFSLKKYIDDLHNQLKNSGHYKVQLEPSMLLPAPKIAQVKIAKLEKQISLYQRKLAEMREMNEKKEEAVRASKSH</sequence>
<gene>
    <name evidence="3" type="ORF">MIND_00491200</name>
</gene>
<feature type="compositionally biased region" description="Basic and acidic residues" evidence="2">
    <location>
        <begin position="1"/>
        <end position="11"/>
    </location>
</feature>
<comment type="caution">
    <text evidence="3">The sequence shown here is derived from an EMBL/GenBank/DDBJ whole genome shotgun (WGS) entry which is preliminary data.</text>
</comment>
<evidence type="ECO:0000313" key="4">
    <source>
        <dbReference type="Proteomes" id="UP000636479"/>
    </source>
</evidence>
<reference evidence="3" key="1">
    <citation type="submission" date="2020-05" db="EMBL/GenBank/DDBJ databases">
        <title>Mycena genomes resolve the evolution of fungal bioluminescence.</title>
        <authorList>
            <person name="Tsai I.J."/>
        </authorList>
    </citation>
    <scope>NUCLEOTIDE SEQUENCE</scope>
    <source>
        <strain evidence="3">171206Taipei</strain>
    </source>
</reference>
<organism evidence="3 4">
    <name type="scientific">Mycena indigotica</name>
    <dbReference type="NCBI Taxonomy" id="2126181"/>
    <lineage>
        <taxon>Eukaryota</taxon>
        <taxon>Fungi</taxon>
        <taxon>Dikarya</taxon>
        <taxon>Basidiomycota</taxon>
        <taxon>Agaricomycotina</taxon>
        <taxon>Agaricomycetes</taxon>
        <taxon>Agaricomycetidae</taxon>
        <taxon>Agaricales</taxon>
        <taxon>Marasmiineae</taxon>
        <taxon>Mycenaceae</taxon>
        <taxon>Mycena</taxon>
    </lineage>
</organism>
<evidence type="ECO:0000256" key="1">
    <source>
        <dbReference type="SAM" id="Coils"/>
    </source>
</evidence>